<dbReference type="EMBL" id="QGGU01000002">
    <property type="protein sequence ID" value="PWK53807.1"/>
    <property type="molecule type" value="Genomic_DNA"/>
</dbReference>
<evidence type="ECO:0000256" key="2">
    <source>
        <dbReference type="ARBA" id="ARBA00022643"/>
    </source>
</evidence>
<evidence type="ECO:0000256" key="1">
    <source>
        <dbReference type="ARBA" id="ARBA00022630"/>
    </source>
</evidence>
<evidence type="ECO:0000259" key="4">
    <source>
        <dbReference type="PROSITE" id="PS50112"/>
    </source>
</evidence>
<feature type="domain" description="PAC" evidence="5">
    <location>
        <begin position="94"/>
        <end position="140"/>
    </location>
</feature>
<dbReference type="InterPro" id="IPR000014">
    <property type="entry name" value="PAS"/>
</dbReference>
<dbReference type="SMART" id="SM00086">
    <property type="entry name" value="PAC"/>
    <property type="match status" value="1"/>
</dbReference>
<dbReference type="PROSITE" id="PS50112">
    <property type="entry name" value="PAS"/>
    <property type="match status" value="1"/>
</dbReference>
<gene>
    <name evidence="6" type="ORF">C8D97_102197</name>
</gene>
<keyword evidence="3" id="KW-0157">Chromophore</keyword>
<keyword evidence="2" id="KW-0288">FMN</keyword>
<proteinExistence type="predicted"/>
<organism evidence="6 7">
    <name type="scientific">Pleionea mediterranea</name>
    <dbReference type="NCBI Taxonomy" id="523701"/>
    <lineage>
        <taxon>Bacteria</taxon>
        <taxon>Pseudomonadati</taxon>
        <taxon>Pseudomonadota</taxon>
        <taxon>Gammaproteobacteria</taxon>
        <taxon>Oceanospirillales</taxon>
        <taxon>Pleioneaceae</taxon>
        <taxon>Pleionea</taxon>
    </lineage>
</organism>
<feature type="domain" description="PAS" evidence="4">
    <location>
        <begin position="17"/>
        <end position="93"/>
    </location>
</feature>
<name>A0A316GGF7_9GAMM</name>
<dbReference type="PANTHER" id="PTHR47429:SF2">
    <property type="entry name" value="PROTEIN TWIN LOV 1"/>
    <property type="match status" value="1"/>
</dbReference>
<dbReference type="Pfam" id="PF13426">
    <property type="entry name" value="PAS_9"/>
    <property type="match status" value="1"/>
</dbReference>
<dbReference type="CDD" id="cd00130">
    <property type="entry name" value="PAS"/>
    <property type="match status" value="1"/>
</dbReference>
<sequence length="140" mass="15699">MSVSVVSAEVAIMSQLSLELFKQSIEKSLDIVLIMEANFEDVGGSTIVYVNQAFCDTFGFSKDEMIGKTPRMLQGEQTDKMTRMEIRVSLKQKKPLTSTILNYTKSGNPLWLDINIVPLEDDSGQVTHFFATERVISENL</sequence>
<dbReference type="NCBIfam" id="TIGR00229">
    <property type="entry name" value="sensory_box"/>
    <property type="match status" value="1"/>
</dbReference>
<dbReference type="InterPro" id="IPR035965">
    <property type="entry name" value="PAS-like_dom_sf"/>
</dbReference>
<keyword evidence="1" id="KW-0285">Flavoprotein</keyword>
<reference evidence="6 7" key="1">
    <citation type="submission" date="2018-05" db="EMBL/GenBank/DDBJ databases">
        <title>Genomic Encyclopedia of Type Strains, Phase IV (KMG-IV): sequencing the most valuable type-strain genomes for metagenomic binning, comparative biology and taxonomic classification.</title>
        <authorList>
            <person name="Goeker M."/>
        </authorList>
    </citation>
    <scope>NUCLEOTIDE SEQUENCE [LARGE SCALE GENOMIC DNA]</scope>
    <source>
        <strain evidence="6 7">DSM 25350</strain>
    </source>
</reference>
<dbReference type="RefSeq" id="WP_109761867.1">
    <property type="nucleotide sequence ID" value="NZ_QGGU01000002.1"/>
</dbReference>
<dbReference type="Proteomes" id="UP000245790">
    <property type="component" value="Unassembled WGS sequence"/>
</dbReference>
<dbReference type="OrthoDB" id="7991996at2"/>
<evidence type="ECO:0000259" key="5">
    <source>
        <dbReference type="PROSITE" id="PS50113"/>
    </source>
</evidence>
<dbReference type="Gene3D" id="3.30.450.20">
    <property type="entry name" value="PAS domain"/>
    <property type="match status" value="1"/>
</dbReference>
<protein>
    <submittedName>
        <fullName evidence="6">PAS domain S-box-containing protein</fullName>
    </submittedName>
</protein>
<evidence type="ECO:0000313" key="6">
    <source>
        <dbReference type="EMBL" id="PWK53807.1"/>
    </source>
</evidence>
<accession>A0A316GGF7</accession>
<dbReference type="SUPFAM" id="SSF55785">
    <property type="entry name" value="PYP-like sensor domain (PAS domain)"/>
    <property type="match status" value="1"/>
</dbReference>
<dbReference type="AlphaFoldDB" id="A0A316GGF7"/>
<dbReference type="PANTHER" id="PTHR47429">
    <property type="entry name" value="PROTEIN TWIN LOV 1"/>
    <property type="match status" value="1"/>
</dbReference>
<keyword evidence="7" id="KW-1185">Reference proteome</keyword>
<dbReference type="PROSITE" id="PS50113">
    <property type="entry name" value="PAC"/>
    <property type="match status" value="1"/>
</dbReference>
<evidence type="ECO:0000256" key="3">
    <source>
        <dbReference type="ARBA" id="ARBA00022991"/>
    </source>
</evidence>
<dbReference type="InterPro" id="IPR000700">
    <property type="entry name" value="PAS-assoc_C"/>
</dbReference>
<evidence type="ECO:0000313" key="7">
    <source>
        <dbReference type="Proteomes" id="UP000245790"/>
    </source>
</evidence>
<dbReference type="InterPro" id="IPR001610">
    <property type="entry name" value="PAC"/>
</dbReference>
<comment type="caution">
    <text evidence="6">The sequence shown here is derived from an EMBL/GenBank/DDBJ whole genome shotgun (WGS) entry which is preliminary data.</text>
</comment>